<name>A0A4R1K2V1_9BACT</name>
<dbReference type="EMBL" id="SMGG01000007">
    <property type="protein sequence ID" value="TCK58378.1"/>
    <property type="molecule type" value="Genomic_DNA"/>
</dbReference>
<accession>A0A4R1K2V1</accession>
<reference evidence="2 3" key="1">
    <citation type="submission" date="2019-03" db="EMBL/GenBank/DDBJ databases">
        <title>Genomic Encyclopedia of Type Strains, Phase IV (KMG-IV): sequencing the most valuable type-strain genomes for metagenomic binning, comparative biology and taxonomic classification.</title>
        <authorList>
            <person name="Goeker M."/>
        </authorList>
    </citation>
    <scope>NUCLEOTIDE SEQUENCE [LARGE SCALE GENOMIC DNA]</scope>
    <source>
        <strain evidence="2 3">DSM 24984</strain>
    </source>
</reference>
<evidence type="ECO:0000256" key="1">
    <source>
        <dbReference type="SAM" id="SignalP"/>
    </source>
</evidence>
<feature type="chain" id="PRO_5020711758" evidence="1">
    <location>
        <begin position="20"/>
        <end position="305"/>
    </location>
</feature>
<organism evidence="2 3">
    <name type="scientific">Seleniivibrio woodruffii</name>
    <dbReference type="NCBI Taxonomy" id="1078050"/>
    <lineage>
        <taxon>Bacteria</taxon>
        <taxon>Pseudomonadati</taxon>
        <taxon>Deferribacterota</taxon>
        <taxon>Deferribacteres</taxon>
        <taxon>Deferribacterales</taxon>
        <taxon>Geovibrionaceae</taxon>
        <taxon>Seleniivibrio</taxon>
    </lineage>
</organism>
<evidence type="ECO:0000313" key="3">
    <source>
        <dbReference type="Proteomes" id="UP000294614"/>
    </source>
</evidence>
<dbReference type="Proteomes" id="UP000294614">
    <property type="component" value="Unassembled WGS sequence"/>
</dbReference>
<comment type="caution">
    <text evidence="2">The sequence shown here is derived from an EMBL/GenBank/DDBJ whole genome shotgun (WGS) entry which is preliminary data.</text>
</comment>
<keyword evidence="1" id="KW-0732">Signal</keyword>
<gene>
    <name evidence="2" type="ORF">C8D98_2579</name>
</gene>
<dbReference type="RefSeq" id="WP_132874551.1">
    <property type="nucleotide sequence ID" value="NZ_SMGG01000007.1"/>
</dbReference>
<keyword evidence="3" id="KW-1185">Reference proteome</keyword>
<dbReference type="AlphaFoldDB" id="A0A4R1K2V1"/>
<evidence type="ECO:0000313" key="2">
    <source>
        <dbReference type="EMBL" id="TCK58378.1"/>
    </source>
</evidence>
<protein>
    <submittedName>
        <fullName evidence="2">Uncharacterized protein</fullName>
    </submittedName>
</protein>
<proteinExistence type="predicted"/>
<feature type="signal peptide" evidence="1">
    <location>
        <begin position="1"/>
        <end position="19"/>
    </location>
</feature>
<sequence>MKRLLLVMILCISSALAYAEDAVTQYDLSSELVTKNILVPTKGYGDVAFTQGDIANMVGQRLASYSSMQKFYKFMYNEHVEGWTGVRGTKSPEGNFISLAYFGNQDKKPIGTNRTAYTEAKLPYYIQNNKMALTLPNKFAEVMSRGFSLFGPKPLDTSTNIKYDIQNAFDALKENDTYCAVYTLKDSFQYNGKLDNLTSLIRNSNKYVNVFNGEKRDSLKYIITYMFPTLEPELYKQCIDNTGDDPVLIKPDYVAYQYKLEAYPYMAGYRITYELKIPYFVQGDGKLINSEVIEETKQIIRTTLK</sequence>